<evidence type="ECO:0000313" key="2">
    <source>
        <dbReference type="EMBL" id="CAG7829102.1"/>
    </source>
</evidence>
<dbReference type="InterPro" id="IPR001251">
    <property type="entry name" value="CRAL-TRIO_dom"/>
</dbReference>
<reference evidence="2" key="1">
    <citation type="submission" date="2021-06" db="EMBL/GenBank/DDBJ databases">
        <authorList>
            <person name="Hodson N. C."/>
            <person name="Mongue J. A."/>
            <person name="Jaron S. K."/>
        </authorList>
    </citation>
    <scope>NUCLEOTIDE SEQUENCE</scope>
</reference>
<gene>
    <name evidence="2" type="ORF">AFUS01_LOCUS38983</name>
</gene>
<protein>
    <recommendedName>
        <fullName evidence="1">CRAL-TRIO domain-containing protein</fullName>
    </recommendedName>
</protein>
<sequence length="102" mass="12009">MQYGIALENYKAPDGIPKRYVYYLAGYDHEDRPIWIIEGGKWNVMEGVLKGQNKEIEIYFMQMVQRFRDSLSDRSTADNPVTQLVFLLDFADFDFAQIRHIP</sequence>
<organism evidence="2 3">
    <name type="scientific">Allacma fusca</name>
    <dbReference type="NCBI Taxonomy" id="39272"/>
    <lineage>
        <taxon>Eukaryota</taxon>
        <taxon>Metazoa</taxon>
        <taxon>Ecdysozoa</taxon>
        <taxon>Arthropoda</taxon>
        <taxon>Hexapoda</taxon>
        <taxon>Collembola</taxon>
        <taxon>Symphypleona</taxon>
        <taxon>Sminthuridae</taxon>
        <taxon>Allacma</taxon>
    </lineage>
</organism>
<accession>A0A8J2LB81</accession>
<feature type="domain" description="CRAL-TRIO" evidence="1">
    <location>
        <begin position="19"/>
        <end position="99"/>
    </location>
</feature>
<keyword evidence="3" id="KW-1185">Reference proteome</keyword>
<dbReference type="OrthoDB" id="440711at2759"/>
<evidence type="ECO:0000313" key="3">
    <source>
        <dbReference type="Proteomes" id="UP000708208"/>
    </source>
</evidence>
<dbReference type="Pfam" id="PF00650">
    <property type="entry name" value="CRAL_TRIO"/>
    <property type="match status" value="1"/>
</dbReference>
<comment type="caution">
    <text evidence="2">The sequence shown here is derived from an EMBL/GenBank/DDBJ whole genome shotgun (WGS) entry which is preliminary data.</text>
</comment>
<evidence type="ECO:0000259" key="1">
    <source>
        <dbReference type="Pfam" id="PF00650"/>
    </source>
</evidence>
<proteinExistence type="predicted"/>
<dbReference type="Proteomes" id="UP000708208">
    <property type="component" value="Unassembled WGS sequence"/>
</dbReference>
<name>A0A8J2LB81_9HEXA</name>
<dbReference type="AlphaFoldDB" id="A0A8J2LB81"/>
<dbReference type="EMBL" id="CAJVCH010550141">
    <property type="protein sequence ID" value="CAG7829102.1"/>
    <property type="molecule type" value="Genomic_DNA"/>
</dbReference>
<feature type="non-terminal residue" evidence="2">
    <location>
        <position position="1"/>
    </location>
</feature>